<evidence type="ECO:0000259" key="1">
    <source>
        <dbReference type="PROSITE" id="PS51462"/>
    </source>
</evidence>
<dbReference type="SUPFAM" id="SSF55811">
    <property type="entry name" value="Nudix"/>
    <property type="match status" value="1"/>
</dbReference>
<dbReference type="InterPro" id="IPR036388">
    <property type="entry name" value="WH-like_DNA-bd_sf"/>
</dbReference>
<organism evidence="2 3">
    <name type="scientific">Chryseobacterium contaminans</name>
    <dbReference type="NCBI Taxonomy" id="1423959"/>
    <lineage>
        <taxon>Bacteria</taxon>
        <taxon>Pseudomonadati</taxon>
        <taxon>Bacteroidota</taxon>
        <taxon>Flavobacteriia</taxon>
        <taxon>Flavobacteriales</taxon>
        <taxon>Weeksellaceae</taxon>
        <taxon>Chryseobacterium group</taxon>
        <taxon>Chryseobacterium</taxon>
    </lineage>
</organism>
<dbReference type="Pfam" id="PF00293">
    <property type="entry name" value="NUDIX"/>
    <property type="match status" value="1"/>
</dbReference>
<dbReference type="SUPFAM" id="SSF46785">
    <property type="entry name" value="Winged helix' DNA-binding domain"/>
    <property type="match status" value="1"/>
</dbReference>
<accession>A0A1M7CP00</accession>
<dbReference type="InterPro" id="IPR054105">
    <property type="entry name" value="WHD_NrtR"/>
</dbReference>
<dbReference type="RefSeq" id="WP_317041487.1">
    <property type="nucleotide sequence ID" value="NZ_FRBM01000005.1"/>
</dbReference>
<gene>
    <name evidence="2" type="ORF">SAMN05444407_105307</name>
</gene>
<dbReference type="InterPro" id="IPR000086">
    <property type="entry name" value="NUDIX_hydrolase_dom"/>
</dbReference>
<dbReference type="STRING" id="1423959.SAMN05444407_105307"/>
<dbReference type="Proteomes" id="UP000184069">
    <property type="component" value="Unassembled WGS sequence"/>
</dbReference>
<dbReference type="AlphaFoldDB" id="A0A1M7CP00"/>
<evidence type="ECO:0000313" key="2">
    <source>
        <dbReference type="EMBL" id="SHL68986.1"/>
    </source>
</evidence>
<dbReference type="InterPro" id="IPR015797">
    <property type="entry name" value="NUDIX_hydrolase-like_dom_sf"/>
</dbReference>
<dbReference type="Pfam" id="PF21906">
    <property type="entry name" value="WHD_NrtR"/>
    <property type="match status" value="1"/>
</dbReference>
<dbReference type="Gene3D" id="1.10.10.10">
    <property type="entry name" value="Winged helix-like DNA-binding domain superfamily/Winged helix DNA-binding domain"/>
    <property type="match status" value="1"/>
</dbReference>
<feature type="domain" description="Nudix hydrolase" evidence="1">
    <location>
        <begin position="22"/>
        <end position="167"/>
    </location>
</feature>
<dbReference type="CDD" id="cd18873">
    <property type="entry name" value="NUDIX_NadM_like"/>
    <property type="match status" value="1"/>
</dbReference>
<evidence type="ECO:0000313" key="3">
    <source>
        <dbReference type="Proteomes" id="UP000184069"/>
    </source>
</evidence>
<dbReference type="InterPro" id="IPR036390">
    <property type="entry name" value="WH_DNA-bd_sf"/>
</dbReference>
<name>A0A1M7CP00_9FLAO</name>
<reference evidence="2 3" key="1">
    <citation type="submission" date="2016-11" db="EMBL/GenBank/DDBJ databases">
        <authorList>
            <person name="Jaros S."/>
            <person name="Januszkiewicz K."/>
            <person name="Wedrychowicz H."/>
        </authorList>
    </citation>
    <scope>NUCLEOTIDE SEQUENCE [LARGE SCALE GENOMIC DNA]</scope>
    <source>
        <strain evidence="2 3">DSM 27621</strain>
    </source>
</reference>
<sequence length="252" mass="29692">MDYMDSREQILQKSAEAKELYLPHISVDPVVFGFDQNELKVLLVRMNYKKQWLLPGGYVRRDDDLDEAVVRVLKDRAGVTEVFLEEFGVFGRKNRSQLYFDEFDDTLFQKQRFISVGYYALYNSSEIYPVADDVSEACEWVYLRQLPEIVLGMDHREIIEKALLTLREKISTKPIGYNLMPEKFTLPELQKLYEAILGKSLNRGNFYRKIKNLNVLKKLNEQRYVGAHRSPDLYSFDMENYEKALENGLNNW</sequence>
<dbReference type="EMBL" id="FRBM01000005">
    <property type="protein sequence ID" value="SHL68986.1"/>
    <property type="molecule type" value="Genomic_DNA"/>
</dbReference>
<proteinExistence type="predicted"/>
<dbReference type="Gene3D" id="3.90.79.10">
    <property type="entry name" value="Nucleoside Triphosphate Pyrophosphohydrolase"/>
    <property type="match status" value="1"/>
</dbReference>
<protein>
    <submittedName>
        <fullName evidence="2">NUDIX domain-containing protein</fullName>
    </submittedName>
</protein>
<dbReference type="PANTHER" id="PTHR43736">
    <property type="entry name" value="ADP-RIBOSE PYROPHOSPHATASE"/>
    <property type="match status" value="1"/>
</dbReference>
<dbReference type="PANTHER" id="PTHR43736:SF4">
    <property type="entry name" value="SLR1690 PROTEIN"/>
    <property type="match status" value="1"/>
</dbReference>
<dbReference type="PROSITE" id="PS51462">
    <property type="entry name" value="NUDIX"/>
    <property type="match status" value="1"/>
</dbReference>